<name>A0A6J7IP36_9ZZZZ</name>
<evidence type="ECO:0000313" key="1">
    <source>
        <dbReference type="EMBL" id="CAB4932610.1"/>
    </source>
</evidence>
<proteinExistence type="predicted"/>
<dbReference type="PANTHER" id="PTHR43857">
    <property type="entry name" value="BLR7761 PROTEIN"/>
    <property type="match status" value="1"/>
</dbReference>
<dbReference type="Gene3D" id="3.30.1330.40">
    <property type="entry name" value="RutC-like"/>
    <property type="match status" value="1"/>
</dbReference>
<accession>A0A6J7IP36</accession>
<dbReference type="Pfam" id="PF01042">
    <property type="entry name" value="Ribonuc_L-PSP"/>
    <property type="match status" value="1"/>
</dbReference>
<dbReference type="SUPFAM" id="SSF55298">
    <property type="entry name" value="YjgF-like"/>
    <property type="match status" value="1"/>
</dbReference>
<dbReference type="PANTHER" id="PTHR43857:SF1">
    <property type="entry name" value="YJGH FAMILY PROTEIN"/>
    <property type="match status" value="1"/>
</dbReference>
<reference evidence="1" key="1">
    <citation type="submission" date="2020-05" db="EMBL/GenBank/DDBJ databases">
        <authorList>
            <person name="Chiriac C."/>
            <person name="Salcher M."/>
            <person name="Ghai R."/>
            <person name="Kavagutti S V."/>
        </authorList>
    </citation>
    <scope>NUCLEOTIDE SEQUENCE</scope>
</reference>
<sequence>MNEYRTVDAKRPWSALIAYSRAVRRGAVIEVGGTSATSPEGEVLFPNDAYAQTKYVLDVMMSAIQELGGSAHDVVRTRAFLTNVDDWQGVGRAHGEMFALIKPASTFVEVSRLLLPGLVVELEATAICLDSER</sequence>
<dbReference type="InterPro" id="IPR006175">
    <property type="entry name" value="YjgF/YER057c/UK114"/>
</dbReference>
<dbReference type="EMBL" id="CAFBNB010000132">
    <property type="protein sequence ID" value="CAB4932610.1"/>
    <property type="molecule type" value="Genomic_DNA"/>
</dbReference>
<gene>
    <name evidence="1" type="ORF">UFOPK3720_00789</name>
</gene>
<protein>
    <submittedName>
        <fullName evidence="1">Unannotated protein</fullName>
    </submittedName>
</protein>
<organism evidence="1">
    <name type="scientific">freshwater metagenome</name>
    <dbReference type="NCBI Taxonomy" id="449393"/>
    <lineage>
        <taxon>unclassified sequences</taxon>
        <taxon>metagenomes</taxon>
        <taxon>ecological metagenomes</taxon>
    </lineage>
</organism>
<dbReference type="InterPro" id="IPR035959">
    <property type="entry name" value="RutC-like_sf"/>
</dbReference>
<dbReference type="AlphaFoldDB" id="A0A6J7IP36"/>